<gene>
    <name evidence="8" type="ORF">ACFSM0_15465</name>
</gene>
<keyword evidence="9" id="KW-1185">Reference proteome</keyword>
<keyword evidence="4 8" id="KW-0378">Hydrolase</keyword>
<protein>
    <submittedName>
        <fullName evidence="8">YicC/YloC family endoribonuclease</fullName>
        <ecNumber evidence="8">3.1.-.-</ecNumber>
    </submittedName>
</protein>
<keyword evidence="2" id="KW-0540">Nuclease</keyword>
<keyword evidence="3" id="KW-0255">Endonuclease</keyword>
<evidence type="ECO:0000259" key="6">
    <source>
        <dbReference type="Pfam" id="PF03755"/>
    </source>
</evidence>
<dbReference type="PANTHER" id="PTHR30636">
    <property type="entry name" value="UPF0701 PROTEIN YICC"/>
    <property type="match status" value="1"/>
</dbReference>
<evidence type="ECO:0000256" key="2">
    <source>
        <dbReference type="ARBA" id="ARBA00022722"/>
    </source>
</evidence>
<evidence type="ECO:0000256" key="1">
    <source>
        <dbReference type="ARBA" id="ARBA00001968"/>
    </source>
</evidence>
<dbReference type="NCBIfam" id="TIGR00255">
    <property type="entry name" value="YicC/YloC family endoribonuclease"/>
    <property type="match status" value="1"/>
</dbReference>
<comment type="caution">
    <text evidence="8">The sequence shown here is derived from an EMBL/GenBank/DDBJ whole genome shotgun (WGS) entry which is preliminary data.</text>
</comment>
<feature type="domain" description="Endoribonuclease YicC-like N-terminal" evidence="6">
    <location>
        <begin position="18"/>
        <end position="174"/>
    </location>
</feature>
<dbReference type="EMBL" id="JBHUIX010000013">
    <property type="protein sequence ID" value="MFD2175492.1"/>
    <property type="molecule type" value="Genomic_DNA"/>
</dbReference>
<proteinExistence type="inferred from homology"/>
<dbReference type="Pfam" id="PF03755">
    <property type="entry name" value="YicC-like_N"/>
    <property type="match status" value="1"/>
</dbReference>
<evidence type="ECO:0000256" key="5">
    <source>
        <dbReference type="ARBA" id="ARBA00035648"/>
    </source>
</evidence>
<evidence type="ECO:0000313" key="8">
    <source>
        <dbReference type="EMBL" id="MFD2175492.1"/>
    </source>
</evidence>
<sequence length="312" mass="32500">MVKLANRSRTPAPPASGLRSMTAFASAAGAAEGQEWAWEIRAVNGKGLDLRLRLPEIEGLEAEVRAAVAQAAARGNIQLSLKVTAQSGTERLDLSMPALGAALSALREVEETARAHGLTLAPCRATDLLALRGVVAQGGGEGADPAALKAAVLAGLGNVLGDFVAMRAAEGLQLCGVIAAQLDRISDLTEQAAEVAEARRPETAAALSAALARVMENAPGADAPRVAQELALLAVKADVTEEIDRLRAHLAAARALLAESAPVGRKFEFLTQEFVREANTLCSKSGSTALTTIGLDLKHVIDQMREQIQNVE</sequence>
<feature type="domain" description="Endoribonuclease YicC-like C-terminal" evidence="7">
    <location>
        <begin position="196"/>
        <end position="312"/>
    </location>
</feature>
<evidence type="ECO:0000256" key="3">
    <source>
        <dbReference type="ARBA" id="ARBA00022759"/>
    </source>
</evidence>
<organism evidence="8 9">
    <name type="scientific">Rhodobacter lacus</name>
    <dbReference type="NCBI Taxonomy" id="1641972"/>
    <lineage>
        <taxon>Bacteria</taxon>
        <taxon>Pseudomonadati</taxon>
        <taxon>Pseudomonadota</taxon>
        <taxon>Alphaproteobacteria</taxon>
        <taxon>Rhodobacterales</taxon>
        <taxon>Rhodobacter group</taxon>
        <taxon>Rhodobacter</taxon>
    </lineage>
</organism>
<reference evidence="9" key="1">
    <citation type="journal article" date="2019" name="Int. J. Syst. Evol. Microbiol.">
        <title>The Global Catalogue of Microorganisms (GCM) 10K type strain sequencing project: providing services to taxonomists for standard genome sequencing and annotation.</title>
        <authorList>
            <consortium name="The Broad Institute Genomics Platform"/>
            <consortium name="The Broad Institute Genome Sequencing Center for Infectious Disease"/>
            <person name="Wu L."/>
            <person name="Ma J."/>
        </authorList>
    </citation>
    <scope>NUCLEOTIDE SEQUENCE [LARGE SCALE GENOMIC DNA]</scope>
    <source>
        <strain evidence="9">CCUG 55131</strain>
    </source>
</reference>
<accession>A0ABW5AB29</accession>
<dbReference type="InterPro" id="IPR013527">
    <property type="entry name" value="YicC-like_N"/>
</dbReference>
<dbReference type="InterPro" id="IPR005229">
    <property type="entry name" value="YicC/YloC-like"/>
</dbReference>
<evidence type="ECO:0000259" key="7">
    <source>
        <dbReference type="Pfam" id="PF08340"/>
    </source>
</evidence>
<evidence type="ECO:0000313" key="9">
    <source>
        <dbReference type="Proteomes" id="UP001597413"/>
    </source>
</evidence>
<dbReference type="Pfam" id="PF08340">
    <property type="entry name" value="YicC-like_C"/>
    <property type="match status" value="1"/>
</dbReference>
<dbReference type="GO" id="GO:0016787">
    <property type="term" value="F:hydrolase activity"/>
    <property type="evidence" value="ECO:0007669"/>
    <property type="project" value="UniProtKB-KW"/>
</dbReference>
<dbReference type="PANTHER" id="PTHR30636:SF3">
    <property type="entry name" value="UPF0701 PROTEIN YICC"/>
    <property type="match status" value="1"/>
</dbReference>
<dbReference type="EC" id="3.1.-.-" evidence="8"/>
<dbReference type="Proteomes" id="UP001597413">
    <property type="component" value="Unassembled WGS sequence"/>
</dbReference>
<comment type="similarity">
    <text evidence="5">Belongs to the YicC/YloC family.</text>
</comment>
<comment type="cofactor">
    <cofactor evidence="1">
        <name>a divalent metal cation</name>
        <dbReference type="ChEBI" id="CHEBI:60240"/>
    </cofactor>
</comment>
<evidence type="ECO:0000256" key="4">
    <source>
        <dbReference type="ARBA" id="ARBA00022801"/>
    </source>
</evidence>
<name>A0ABW5AB29_9RHOB</name>
<dbReference type="InterPro" id="IPR013551">
    <property type="entry name" value="YicC-like_C"/>
</dbReference>